<feature type="region of interest" description="Disordered" evidence="14">
    <location>
        <begin position="372"/>
        <end position="446"/>
    </location>
</feature>
<evidence type="ECO:0000313" key="17">
    <source>
        <dbReference type="EMBL" id="ORY74516.1"/>
    </source>
</evidence>
<feature type="compositionally biased region" description="Acidic residues" evidence="14">
    <location>
        <begin position="454"/>
        <end position="466"/>
    </location>
</feature>
<feature type="domain" description="Tyrosine-protein phosphatase" evidence="15">
    <location>
        <begin position="207"/>
        <end position="354"/>
    </location>
</feature>
<reference evidence="17 18" key="1">
    <citation type="submission" date="2016-07" db="EMBL/GenBank/DDBJ databases">
        <title>Pervasive Adenine N6-methylation of Active Genes in Fungi.</title>
        <authorList>
            <consortium name="DOE Joint Genome Institute"/>
            <person name="Mondo S.J."/>
            <person name="Dannebaum R.O."/>
            <person name="Kuo R.C."/>
            <person name="Labutti K."/>
            <person name="Haridas S."/>
            <person name="Kuo A."/>
            <person name="Salamov A."/>
            <person name="Ahrendt S.R."/>
            <person name="Lipzen A."/>
            <person name="Sullivan W."/>
            <person name="Andreopoulos W.B."/>
            <person name="Clum A."/>
            <person name="Lindquist E."/>
            <person name="Daum C."/>
            <person name="Ramamoorthy G.K."/>
            <person name="Gryganskyi A."/>
            <person name="Culley D."/>
            <person name="Magnuson J.K."/>
            <person name="James T.Y."/>
            <person name="O'Malley M.A."/>
            <person name="Stajich J.E."/>
            <person name="Spatafora J.W."/>
            <person name="Visel A."/>
            <person name="Grigoriev I.V."/>
        </authorList>
    </citation>
    <scope>NUCLEOTIDE SEQUENCE [LARGE SCALE GENOMIC DNA]</scope>
    <source>
        <strain evidence="17 18">62-1032</strain>
    </source>
</reference>
<evidence type="ECO:0000256" key="2">
    <source>
        <dbReference type="ARBA" id="ARBA00004496"/>
    </source>
</evidence>
<dbReference type="PROSITE" id="PS50054">
    <property type="entry name" value="TYR_PHOSPHATASE_DUAL"/>
    <property type="match status" value="1"/>
</dbReference>
<dbReference type="GO" id="GO:0000278">
    <property type="term" value="P:mitotic cell cycle"/>
    <property type="evidence" value="ECO:0007669"/>
    <property type="project" value="UniProtKB-ARBA"/>
</dbReference>
<dbReference type="InterPro" id="IPR044506">
    <property type="entry name" value="CDC14_C"/>
</dbReference>
<keyword evidence="11" id="KW-0539">Nucleus</keyword>
<feature type="region of interest" description="Disordered" evidence="14">
    <location>
        <begin position="1"/>
        <end position="38"/>
    </location>
</feature>
<dbReference type="GO" id="GO:0004725">
    <property type="term" value="F:protein tyrosine phosphatase activity"/>
    <property type="evidence" value="ECO:0007669"/>
    <property type="project" value="UniProtKB-EC"/>
</dbReference>
<dbReference type="STRING" id="106004.A0A1Y2ETL4"/>
<dbReference type="InterPro" id="IPR050561">
    <property type="entry name" value="PTP"/>
</dbReference>
<keyword evidence="8" id="KW-0498">Mitosis</keyword>
<dbReference type="GO" id="GO:0032954">
    <property type="term" value="P:regulation of cytokinetic process"/>
    <property type="evidence" value="ECO:0007669"/>
    <property type="project" value="UniProtKB-ARBA"/>
</dbReference>
<dbReference type="GO" id="GO:0005730">
    <property type="term" value="C:nucleolus"/>
    <property type="evidence" value="ECO:0007669"/>
    <property type="project" value="UniProtKB-ARBA"/>
</dbReference>
<keyword evidence="12" id="KW-0469">Meiosis</keyword>
<name>A0A1Y2ETL4_9BASI</name>
<dbReference type="GO" id="GO:0051321">
    <property type="term" value="P:meiotic cell cycle"/>
    <property type="evidence" value="ECO:0007669"/>
    <property type="project" value="UniProtKB-KW"/>
</dbReference>
<dbReference type="InterPro" id="IPR029021">
    <property type="entry name" value="Prot-tyrosine_phosphatase-like"/>
</dbReference>
<feature type="compositionally biased region" description="Low complexity" evidence="14">
    <location>
        <begin position="516"/>
        <end position="529"/>
    </location>
</feature>
<evidence type="ECO:0000256" key="11">
    <source>
        <dbReference type="ARBA" id="ARBA00023242"/>
    </source>
</evidence>
<evidence type="ECO:0000259" key="15">
    <source>
        <dbReference type="PROSITE" id="PS50054"/>
    </source>
</evidence>
<accession>A0A1Y2ETL4</accession>
<keyword evidence="5" id="KW-0963">Cytoplasm</keyword>
<evidence type="ECO:0000256" key="10">
    <source>
        <dbReference type="ARBA" id="ARBA00022912"/>
    </source>
</evidence>
<feature type="compositionally biased region" description="Low complexity" evidence="14">
    <location>
        <begin position="563"/>
        <end position="588"/>
    </location>
</feature>
<keyword evidence="18" id="KW-1185">Reference proteome</keyword>
<evidence type="ECO:0000259" key="16">
    <source>
        <dbReference type="PROSITE" id="PS50056"/>
    </source>
</evidence>
<dbReference type="Pfam" id="PF14671">
    <property type="entry name" value="DSPn"/>
    <property type="match status" value="1"/>
</dbReference>
<keyword evidence="6" id="KW-0597">Phosphoprotein</keyword>
<dbReference type="CDD" id="cd14499">
    <property type="entry name" value="CDC14_C"/>
    <property type="match status" value="1"/>
</dbReference>
<organism evidence="17 18">
    <name type="scientific">Leucosporidium creatinivorum</name>
    <dbReference type="NCBI Taxonomy" id="106004"/>
    <lineage>
        <taxon>Eukaryota</taxon>
        <taxon>Fungi</taxon>
        <taxon>Dikarya</taxon>
        <taxon>Basidiomycota</taxon>
        <taxon>Pucciniomycotina</taxon>
        <taxon>Microbotryomycetes</taxon>
        <taxon>Leucosporidiales</taxon>
        <taxon>Leucosporidium</taxon>
    </lineage>
</organism>
<dbReference type="SMART" id="SM00404">
    <property type="entry name" value="PTPc_motif"/>
    <property type="match status" value="1"/>
</dbReference>
<evidence type="ECO:0000256" key="4">
    <source>
        <dbReference type="ARBA" id="ARBA00013064"/>
    </source>
</evidence>
<evidence type="ECO:0000256" key="1">
    <source>
        <dbReference type="ARBA" id="ARBA00004123"/>
    </source>
</evidence>
<evidence type="ECO:0000256" key="3">
    <source>
        <dbReference type="ARBA" id="ARBA00007315"/>
    </source>
</evidence>
<evidence type="ECO:0000256" key="14">
    <source>
        <dbReference type="SAM" id="MobiDB-lite"/>
    </source>
</evidence>
<evidence type="ECO:0000256" key="6">
    <source>
        <dbReference type="ARBA" id="ARBA00022553"/>
    </source>
</evidence>
<keyword evidence="10" id="KW-0904">Protein phosphatase</keyword>
<protein>
    <recommendedName>
        <fullName evidence="4">protein-tyrosine-phosphatase</fullName>
        <ecNumber evidence="4">3.1.3.48</ecNumber>
    </recommendedName>
</protein>
<dbReference type="EMBL" id="MCGR01000041">
    <property type="protein sequence ID" value="ORY74516.1"/>
    <property type="molecule type" value="Genomic_DNA"/>
</dbReference>
<dbReference type="SUPFAM" id="SSF52799">
    <property type="entry name" value="(Phosphotyrosine protein) phosphatases II"/>
    <property type="match status" value="2"/>
</dbReference>
<dbReference type="AlphaFoldDB" id="A0A1Y2ETL4"/>
<feature type="region of interest" description="Disordered" evidence="14">
    <location>
        <begin position="479"/>
        <end position="698"/>
    </location>
</feature>
<comment type="similarity">
    <text evidence="3">Belongs to the protein-tyrosine phosphatase family. Non-receptor class CDC14 subfamily.</text>
</comment>
<keyword evidence="13" id="KW-0131">Cell cycle</keyword>
<keyword evidence="7" id="KW-0132">Cell division</keyword>
<dbReference type="InterPro" id="IPR000387">
    <property type="entry name" value="Tyr_Pase_dom"/>
</dbReference>
<dbReference type="FunFam" id="3.90.190.10:FF:000038">
    <property type="entry name" value="Tyrosine-protein phosphatase CDC14"/>
    <property type="match status" value="1"/>
</dbReference>
<dbReference type="Pfam" id="PF22785">
    <property type="entry name" value="Tc-R-P"/>
    <property type="match status" value="1"/>
</dbReference>
<evidence type="ECO:0000256" key="7">
    <source>
        <dbReference type="ARBA" id="ARBA00022618"/>
    </source>
</evidence>
<gene>
    <name evidence="17" type="ORF">BCR35DRAFT_353830</name>
</gene>
<dbReference type="PANTHER" id="PTHR23339">
    <property type="entry name" value="TYROSINE SPECIFIC PROTEIN PHOSPHATASE AND DUAL SPECIFICITY PROTEIN PHOSPHATASE"/>
    <property type="match status" value="1"/>
</dbReference>
<evidence type="ECO:0000256" key="9">
    <source>
        <dbReference type="ARBA" id="ARBA00022801"/>
    </source>
</evidence>
<dbReference type="InterPro" id="IPR003595">
    <property type="entry name" value="Tyr_Pase_cat"/>
</dbReference>
<feature type="compositionally biased region" description="Basic and acidic residues" evidence="14">
    <location>
        <begin position="546"/>
        <end position="557"/>
    </location>
</feature>
<dbReference type="Gene3D" id="3.90.190.10">
    <property type="entry name" value="Protein tyrosine phosphatase superfamily"/>
    <property type="match status" value="2"/>
</dbReference>
<dbReference type="CDD" id="cd17657">
    <property type="entry name" value="CDC14_N"/>
    <property type="match status" value="1"/>
</dbReference>
<feature type="domain" description="Tyrosine specific protein phosphatases" evidence="16">
    <location>
        <begin position="275"/>
        <end position="340"/>
    </location>
</feature>
<dbReference type="PROSITE" id="PS50056">
    <property type="entry name" value="TYR_PHOSPHATASE_2"/>
    <property type="match status" value="1"/>
</dbReference>
<feature type="compositionally biased region" description="Low complexity" evidence="14">
    <location>
        <begin position="625"/>
        <end position="638"/>
    </location>
</feature>
<dbReference type="GO" id="GO:0007096">
    <property type="term" value="P:regulation of exit from mitosis"/>
    <property type="evidence" value="ECO:0007669"/>
    <property type="project" value="UniProtKB-ARBA"/>
</dbReference>
<feature type="compositionally biased region" description="Polar residues" evidence="14">
    <location>
        <begin position="1"/>
        <end position="11"/>
    </location>
</feature>
<proteinExistence type="inferred from homology"/>
<evidence type="ECO:0000256" key="5">
    <source>
        <dbReference type="ARBA" id="ARBA00022490"/>
    </source>
</evidence>
<comment type="subcellular location">
    <subcellularLocation>
        <location evidence="2">Cytoplasm</location>
    </subcellularLocation>
    <subcellularLocation>
        <location evidence="1">Nucleus</location>
    </subcellularLocation>
</comment>
<dbReference type="InterPro" id="IPR020422">
    <property type="entry name" value="TYR_PHOSPHATASE_DUAL_dom"/>
</dbReference>
<comment type="caution">
    <text evidence="17">The sequence shown here is derived from an EMBL/GenBank/DDBJ whole genome shotgun (WGS) entry which is preliminary data.</text>
</comment>
<feature type="compositionally biased region" description="Pro residues" evidence="14">
    <location>
        <begin position="498"/>
        <end position="514"/>
    </location>
</feature>
<dbReference type="InterPro" id="IPR029260">
    <property type="entry name" value="DSPn"/>
</dbReference>
<evidence type="ECO:0000256" key="13">
    <source>
        <dbReference type="ARBA" id="ARBA00023306"/>
    </source>
</evidence>
<feature type="region of interest" description="Disordered" evidence="14">
    <location>
        <begin position="451"/>
        <end position="470"/>
    </location>
</feature>
<dbReference type="EC" id="3.1.3.48" evidence="4"/>
<dbReference type="SMART" id="SM00195">
    <property type="entry name" value="DSPc"/>
    <property type="match status" value="1"/>
</dbReference>
<dbReference type="GO" id="GO:0033554">
    <property type="term" value="P:cellular response to stress"/>
    <property type="evidence" value="ECO:0007669"/>
    <property type="project" value="UniProtKB-ARBA"/>
</dbReference>
<keyword evidence="9" id="KW-0378">Hydrolase</keyword>
<dbReference type="PROSITE" id="PS00383">
    <property type="entry name" value="TYR_PHOSPHATASE_1"/>
    <property type="match status" value="1"/>
</dbReference>
<dbReference type="GO" id="GO:0005737">
    <property type="term" value="C:cytoplasm"/>
    <property type="evidence" value="ECO:0007669"/>
    <property type="project" value="UniProtKB-SubCell"/>
</dbReference>
<sequence>MSATHSRSSSLDPDGDSILTDSELAAPPSPQRRPLSSATRQPLKLSYSLRAQSARFWALNAACLYRFCLHVHTLLEDSALKSKRIFLYSSDEPDKKANAALLMALYAMIVMRWSPADVLHPIACLELQPFRDAGYARADFHLSLQSCIYGIHRAIALHLLDLSTFDLVAYETYEKVENGDWNWLTPGFVAFASPVEPSYVAALNGGGAGRRPEGSRPRLSKAFENVLQEFETGGVKVVIRLNKKLYDAQHFTERGMDHIEMYFDDGTNPPMEMTREFIDIADRTISAGGAVAVHCKAGLGRTGTLIGAYLIYKHGFSADEAIGFMRLMRPGSCVGPQQHYLYENQMTWVRWAAMDAIKAEQRLLTLASQTAEADRQRLATTTPPLQTPKAPKRPITPPNEETLARSRQVTPGASATVPRTPGRSVMVPGQPRKTPGKSKHSVASPEVQHALDAAAEEEEEEVEGEEGVTLKDELMLVAAAEENEAEEGEHLPSHSSPARPPPPPQPRLAPPPPSNTTKRAPTPTSTRPTRIARARQRPLSAIADNRIVDRLGLHTDRTLPPNSSSSSTSTSTAATTRASTRAGAPTRSKAVKDLGTLFESGAGDAMDVSTNGAAGGYNLRGGRTSPPQGLQPAAQLQPPASPSKLPQRVPAKRRGGVKEKEVQPTAMTFGAAGGAGAGRRERSVTAGGRGAAAAAGGLGEVERTIKAVGLSRNVRRRSSLGSEDFVQG</sequence>
<evidence type="ECO:0000313" key="18">
    <source>
        <dbReference type="Proteomes" id="UP000193467"/>
    </source>
</evidence>
<dbReference type="OrthoDB" id="5632at2759"/>
<dbReference type="InParanoid" id="A0A1Y2ETL4"/>
<dbReference type="GO" id="GO:0051301">
    <property type="term" value="P:cell division"/>
    <property type="evidence" value="ECO:0007669"/>
    <property type="project" value="UniProtKB-KW"/>
</dbReference>
<dbReference type="GO" id="GO:0005816">
    <property type="term" value="C:spindle pole body"/>
    <property type="evidence" value="ECO:0007669"/>
    <property type="project" value="UniProtKB-ARBA"/>
</dbReference>
<dbReference type="Proteomes" id="UP000193467">
    <property type="component" value="Unassembled WGS sequence"/>
</dbReference>
<evidence type="ECO:0000256" key="8">
    <source>
        <dbReference type="ARBA" id="ARBA00022776"/>
    </source>
</evidence>
<dbReference type="InterPro" id="IPR016130">
    <property type="entry name" value="Tyr_Pase_AS"/>
</dbReference>
<evidence type="ECO:0000256" key="12">
    <source>
        <dbReference type="ARBA" id="ARBA00023254"/>
    </source>
</evidence>